<dbReference type="InterPro" id="IPR001647">
    <property type="entry name" value="HTH_TetR"/>
</dbReference>
<dbReference type="PANTHER" id="PTHR30055">
    <property type="entry name" value="HTH-TYPE TRANSCRIPTIONAL REGULATOR RUTR"/>
    <property type="match status" value="1"/>
</dbReference>
<dbReference type="InterPro" id="IPR036271">
    <property type="entry name" value="Tet_transcr_reg_TetR-rel_C_sf"/>
</dbReference>
<dbReference type="InterPro" id="IPR050109">
    <property type="entry name" value="HTH-type_TetR-like_transc_reg"/>
</dbReference>
<feature type="DNA-binding region" description="H-T-H motif" evidence="4">
    <location>
        <begin position="39"/>
        <end position="58"/>
    </location>
</feature>
<evidence type="ECO:0000256" key="2">
    <source>
        <dbReference type="ARBA" id="ARBA00023125"/>
    </source>
</evidence>
<dbReference type="Proteomes" id="UP000546324">
    <property type="component" value="Unassembled WGS sequence"/>
</dbReference>
<dbReference type="PROSITE" id="PS50977">
    <property type="entry name" value="HTH_TETR_2"/>
    <property type="match status" value="1"/>
</dbReference>
<comment type="caution">
    <text evidence="7">The sequence shown here is derived from an EMBL/GenBank/DDBJ whole genome shotgun (WGS) entry which is preliminary data.</text>
</comment>
<dbReference type="GO" id="GO:0003700">
    <property type="term" value="F:DNA-binding transcription factor activity"/>
    <property type="evidence" value="ECO:0007669"/>
    <property type="project" value="TreeGrafter"/>
</dbReference>
<keyword evidence="8" id="KW-1185">Reference proteome</keyword>
<organism evidence="7 8">
    <name type="scientific">Actinomadura coerulea</name>
    <dbReference type="NCBI Taxonomy" id="46159"/>
    <lineage>
        <taxon>Bacteria</taxon>
        <taxon>Bacillati</taxon>
        <taxon>Actinomycetota</taxon>
        <taxon>Actinomycetes</taxon>
        <taxon>Streptosporangiales</taxon>
        <taxon>Thermomonosporaceae</taxon>
        <taxon>Actinomadura</taxon>
    </lineage>
</organism>
<dbReference type="InterPro" id="IPR049445">
    <property type="entry name" value="TetR_SbtR-like_C"/>
</dbReference>
<dbReference type="PRINTS" id="PR00455">
    <property type="entry name" value="HTHTETR"/>
</dbReference>
<dbReference type="Gene3D" id="1.10.357.10">
    <property type="entry name" value="Tetracycline Repressor, domain 2"/>
    <property type="match status" value="1"/>
</dbReference>
<dbReference type="Pfam" id="PF21597">
    <property type="entry name" value="TetR_C_43"/>
    <property type="match status" value="1"/>
</dbReference>
<dbReference type="RefSeq" id="WP_185032719.1">
    <property type="nucleotide sequence ID" value="NZ_JACHMQ010000001.1"/>
</dbReference>
<dbReference type="AlphaFoldDB" id="A0A7X0L382"/>
<keyword evidence="1" id="KW-0805">Transcription regulation</keyword>
<evidence type="ECO:0000256" key="1">
    <source>
        <dbReference type="ARBA" id="ARBA00023015"/>
    </source>
</evidence>
<dbReference type="InterPro" id="IPR009057">
    <property type="entry name" value="Homeodomain-like_sf"/>
</dbReference>
<evidence type="ECO:0000256" key="5">
    <source>
        <dbReference type="SAM" id="MobiDB-lite"/>
    </source>
</evidence>
<dbReference type="SUPFAM" id="SSF46689">
    <property type="entry name" value="Homeodomain-like"/>
    <property type="match status" value="1"/>
</dbReference>
<sequence length="212" mass="23116">MAEATAPRRRGPQARAARNDRALIEAAREVFLSQGFDAPVSAIAERAGVGMGSLYRRYRTKEELLQCLCADSMEHLAEAAKAGLAIDDPWQGLAYYVQQCARFGFGALSPLAGTVEVTSEMREAGEQAQRLADELIARARDAGVLRTGVTSMDVFLLIRQFSRPAAGSPPQGEEEVRSRLLAIALDGLRSHNTDPLPGEPPRPQHYQALWNT</sequence>
<evidence type="ECO:0000256" key="4">
    <source>
        <dbReference type="PROSITE-ProRule" id="PRU00335"/>
    </source>
</evidence>
<dbReference type="SUPFAM" id="SSF48498">
    <property type="entry name" value="Tetracyclin repressor-like, C-terminal domain"/>
    <property type="match status" value="1"/>
</dbReference>
<name>A0A7X0L382_9ACTN</name>
<feature type="domain" description="HTH tetR-type" evidence="6">
    <location>
        <begin position="17"/>
        <end position="76"/>
    </location>
</feature>
<dbReference type="PANTHER" id="PTHR30055:SF234">
    <property type="entry name" value="HTH-TYPE TRANSCRIPTIONAL REGULATOR BETI"/>
    <property type="match status" value="1"/>
</dbReference>
<reference evidence="7 8" key="1">
    <citation type="submission" date="2020-08" db="EMBL/GenBank/DDBJ databases">
        <title>Sequencing the genomes of 1000 actinobacteria strains.</title>
        <authorList>
            <person name="Klenk H.-P."/>
        </authorList>
    </citation>
    <scope>NUCLEOTIDE SEQUENCE [LARGE SCALE GENOMIC DNA]</scope>
    <source>
        <strain evidence="7 8">DSM 43675</strain>
    </source>
</reference>
<dbReference type="EMBL" id="JACHMQ010000001">
    <property type="protein sequence ID" value="MBB6400292.1"/>
    <property type="molecule type" value="Genomic_DNA"/>
</dbReference>
<proteinExistence type="predicted"/>
<gene>
    <name evidence="7" type="ORF">BKA00_007206</name>
</gene>
<accession>A0A7X0L382</accession>
<evidence type="ECO:0000313" key="8">
    <source>
        <dbReference type="Proteomes" id="UP000546324"/>
    </source>
</evidence>
<evidence type="ECO:0000256" key="3">
    <source>
        <dbReference type="ARBA" id="ARBA00023163"/>
    </source>
</evidence>
<feature type="region of interest" description="Disordered" evidence="5">
    <location>
        <begin position="190"/>
        <end position="212"/>
    </location>
</feature>
<protein>
    <submittedName>
        <fullName evidence="7">AcrR family transcriptional regulator</fullName>
    </submittedName>
</protein>
<keyword evidence="3" id="KW-0804">Transcription</keyword>
<dbReference type="GO" id="GO:0000976">
    <property type="term" value="F:transcription cis-regulatory region binding"/>
    <property type="evidence" value="ECO:0007669"/>
    <property type="project" value="TreeGrafter"/>
</dbReference>
<evidence type="ECO:0000313" key="7">
    <source>
        <dbReference type="EMBL" id="MBB6400292.1"/>
    </source>
</evidence>
<dbReference type="Pfam" id="PF00440">
    <property type="entry name" value="TetR_N"/>
    <property type="match status" value="1"/>
</dbReference>
<keyword evidence="2 4" id="KW-0238">DNA-binding</keyword>
<evidence type="ECO:0000259" key="6">
    <source>
        <dbReference type="PROSITE" id="PS50977"/>
    </source>
</evidence>